<dbReference type="GO" id="GO:0034474">
    <property type="term" value="P:U2 snRNA 3'-end processing"/>
    <property type="evidence" value="ECO:0007669"/>
    <property type="project" value="InterPro"/>
</dbReference>
<organism evidence="2">
    <name type="scientific">Hanusia phi</name>
    <dbReference type="NCBI Taxonomy" id="3032"/>
    <lineage>
        <taxon>Eukaryota</taxon>
        <taxon>Cryptophyceae</taxon>
        <taxon>Pyrenomonadales</taxon>
        <taxon>Geminigeraceae</taxon>
        <taxon>Hanusia</taxon>
    </lineage>
</organism>
<dbReference type="AlphaFoldDB" id="A0A7S0HSW9"/>
<evidence type="ECO:0000313" key="2">
    <source>
        <dbReference type="EMBL" id="CAD8498705.1"/>
    </source>
</evidence>
<dbReference type="InterPro" id="IPR016024">
    <property type="entry name" value="ARM-type_fold"/>
</dbReference>
<proteinExistence type="predicted"/>
<sequence length="485" mass="53367">MCESLDHEQRGVIRMGRIQLLLEGISNDASSASAVRDCLLDILIGGARVNGLGGCEEEGEGKRRESEEDDRVDGSIELRLAALDLYERLRMALPLQLSARAAGGLSLLPQQELLHVIQTLKGDSRKTSLSSSLIRQTAKLDRLLQNVLIFLQDKLKASDAIVVARQIACAHPALIANHMLSIRSLCSGKAMLRLADFVERNGPQLFSHVITILEAAKPFTLNSPSLSLVLEEFFFLYANTARREDDLKPLLSKFMGLCLSVVKSSSPSAGHVRENIPLLEKLCGWYPDVPELQALLELLNPSSFVKGLGLQELHGASRQVEDISSRLRLRRSIRMIGTGERASEDESSAFRGLTQALEEADALITEEVNLQTLSCLERPLLDLTTARSSSIRILVYRLLLRLARLLPESATRIANKHFLCMCSEDDGVQLSATSFASQMVHISAPTAPKVLRKLLAMARGGSKTAEKELMRAVQSGLEYHCLEAR</sequence>
<dbReference type="InterPro" id="IPR053964">
    <property type="entry name" value="INT1_R3"/>
</dbReference>
<dbReference type="Pfam" id="PF22927">
    <property type="entry name" value="INT1_R3"/>
    <property type="match status" value="1"/>
</dbReference>
<gene>
    <name evidence="2" type="ORF">HPHI1048_LOCUS18391</name>
</gene>
<accession>A0A7S0HSW9</accession>
<feature type="domain" description="Integrator complex subunit 1 R3" evidence="1">
    <location>
        <begin position="156"/>
        <end position="286"/>
    </location>
</feature>
<dbReference type="EMBL" id="HBEO01027241">
    <property type="protein sequence ID" value="CAD8498705.1"/>
    <property type="molecule type" value="Transcribed_RNA"/>
</dbReference>
<reference evidence="2" key="1">
    <citation type="submission" date="2021-01" db="EMBL/GenBank/DDBJ databases">
        <authorList>
            <person name="Corre E."/>
            <person name="Pelletier E."/>
            <person name="Niang G."/>
            <person name="Scheremetjew M."/>
            <person name="Finn R."/>
            <person name="Kale V."/>
            <person name="Holt S."/>
            <person name="Cochrane G."/>
            <person name="Meng A."/>
            <person name="Brown T."/>
            <person name="Cohen L."/>
        </authorList>
    </citation>
    <scope>NUCLEOTIDE SEQUENCE</scope>
    <source>
        <strain evidence="2">CCMP325</strain>
    </source>
</reference>
<name>A0A7S0HSW9_9CRYP</name>
<dbReference type="PANTHER" id="PTHR21224">
    <property type="entry name" value="INTEGRATOR COMPLEX SUBUNIT 1"/>
    <property type="match status" value="1"/>
</dbReference>
<dbReference type="SUPFAM" id="SSF48371">
    <property type="entry name" value="ARM repeat"/>
    <property type="match status" value="1"/>
</dbReference>
<dbReference type="GO" id="GO:0032039">
    <property type="term" value="C:integrator complex"/>
    <property type="evidence" value="ECO:0007669"/>
    <property type="project" value="InterPro"/>
</dbReference>
<dbReference type="PANTHER" id="PTHR21224:SF1">
    <property type="entry name" value="INTEGRATOR COMPLEX SUBUNIT 1"/>
    <property type="match status" value="1"/>
</dbReference>
<evidence type="ECO:0000259" key="1">
    <source>
        <dbReference type="Pfam" id="PF22927"/>
    </source>
</evidence>
<dbReference type="InterPro" id="IPR038902">
    <property type="entry name" value="INTS1"/>
</dbReference>
<protein>
    <recommendedName>
        <fullName evidence="1">Integrator complex subunit 1 R3 domain-containing protein</fullName>
    </recommendedName>
</protein>